<feature type="domain" description="RanBP2-type" evidence="4">
    <location>
        <begin position="74"/>
        <end position="103"/>
    </location>
</feature>
<organism evidence="5 6">
    <name type="scientific">Gynuella sunshinyii YC6258</name>
    <dbReference type="NCBI Taxonomy" id="1445510"/>
    <lineage>
        <taxon>Bacteria</taxon>
        <taxon>Pseudomonadati</taxon>
        <taxon>Pseudomonadota</taxon>
        <taxon>Gammaproteobacteria</taxon>
        <taxon>Oceanospirillales</taxon>
        <taxon>Saccharospirillaceae</taxon>
        <taxon>Gynuella</taxon>
    </lineage>
</organism>
<dbReference type="Pfam" id="PF09413">
    <property type="entry name" value="DUF2007"/>
    <property type="match status" value="1"/>
</dbReference>
<dbReference type="KEGG" id="gsn:YC6258_00567"/>
<dbReference type="STRING" id="1445510.YC6258_00567"/>
<protein>
    <recommendedName>
        <fullName evidence="4">RanBP2-type domain-containing protein</fullName>
    </recommendedName>
</protein>
<dbReference type="InterPro" id="IPR018551">
    <property type="entry name" value="DUF2007"/>
</dbReference>
<dbReference type="RefSeq" id="WP_044615639.1">
    <property type="nucleotide sequence ID" value="NZ_CP007142.1"/>
</dbReference>
<keyword evidence="6" id="KW-1185">Reference proteome</keyword>
<evidence type="ECO:0000256" key="3">
    <source>
        <dbReference type="ARBA" id="ARBA00022833"/>
    </source>
</evidence>
<dbReference type="InterPro" id="IPR001876">
    <property type="entry name" value="Znf_RanBP2"/>
</dbReference>
<evidence type="ECO:0000256" key="1">
    <source>
        <dbReference type="ARBA" id="ARBA00022723"/>
    </source>
</evidence>
<dbReference type="PROSITE" id="PS01358">
    <property type="entry name" value="ZF_RANBP2_1"/>
    <property type="match status" value="1"/>
</dbReference>
<dbReference type="Proteomes" id="UP000032266">
    <property type="component" value="Chromosome"/>
</dbReference>
<keyword evidence="2" id="KW-0863">Zinc-finger</keyword>
<dbReference type="HOGENOM" id="CLU_155686_0_0_6"/>
<accession>A0A0C5VDK4</accession>
<evidence type="ECO:0000313" key="6">
    <source>
        <dbReference type="Proteomes" id="UP000032266"/>
    </source>
</evidence>
<dbReference type="SUPFAM" id="SSF90209">
    <property type="entry name" value="Ran binding protein zinc finger-like"/>
    <property type="match status" value="1"/>
</dbReference>
<dbReference type="Gene3D" id="3.30.70.790">
    <property type="entry name" value="UreE, C-terminal domain"/>
    <property type="match status" value="1"/>
</dbReference>
<name>A0A0C5VDK4_9GAMM</name>
<evidence type="ECO:0000259" key="4">
    <source>
        <dbReference type="PROSITE" id="PS50199"/>
    </source>
</evidence>
<evidence type="ECO:0000313" key="5">
    <source>
        <dbReference type="EMBL" id="AJQ92617.1"/>
    </source>
</evidence>
<keyword evidence="3" id="KW-0862">Zinc</keyword>
<dbReference type="PROSITE" id="PS50199">
    <property type="entry name" value="ZF_RANBP2_2"/>
    <property type="match status" value="1"/>
</dbReference>
<gene>
    <name evidence="5" type="ORF">YC6258_00567</name>
</gene>
<sequence length="113" mass="12936">MKKVFSSRDLFLVQRARELLEAARIPCNIHNEYSAGAVGELSFLDTCPELWISDDEWYPRARKILAELEPPMVKPSEWVCHSCHEHNAGSFDMCWQCGADRELQNSMGLHNGN</sequence>
<evidence type="ECO:0000256" key="2">
    <source>
        <dbReference type="ARBA" id="ARBA00022771"/>
    </source>
</evidence>
<reference evidence="5 6" key="1">
    <citation type="submission" date="2014-01" db="EMBL/GenBank/DDBJ databases">
        <title>Full genme sequencing of cellulolytic bacterium Gynuella sunshinyii YC6258T gen. nov., sp. nov.</title>
        <authorList>
            <person name="Khan H."/>
            <person name="Chung E.J."/>
            <person name="Chung Y.R."/>
        </authorList>
    </citation>
    <scope>NUCLEOTIDE SEQUENCE [LARGE SCALE GENOMIC DNA]</scope>
    <source>
        <strain evidence="5 6">YC6258</strain>
    </source>
</reference>
<dbReference type="GO" id="GO:0008270">
    <property type="term" value="F:zinc ion binding"/>
    <property type="evidence" value="ECO:0007669"/>
    <property type="project" value="UniProtKB-KW"/>
</dbReference>
<dbReference type="AlphaFoldDB" id="A0A0C5VDK4"/>
<proteinExistence type="predicted"/>
<dbReference type="EMBL" id="CP007142">
    <property type="protein sequence ID" value="AJQ92617.1"/>
    <property type="molecule type" value="Genomic_DNA"/>
</dbReference>
<dbReference type="InterPro" id="IPR036443">
    <property type="entry name" value="Znf_RanBP2_sf"/>
</dbReference>
<keyword evidence="1" id="KW-0479">Metal-binding</keyword>